<feature type="compositionally biased region" description="Basic and acidic residues" evidence="2">
    <location>
        <begin position="424"/>
        <end position="438"/>
    </location>
</feature>
<protein>
    <submittedName>
        <fullName evidence="4">Arylsulfatase</fullName>
    </submittedName>
</protein>
<gene>
    <name evidence="4" type="ORF">SAMN05216564_104322</name>
</gene>
<sequence>MTDLPNVLFVTVDSLRADHAHGGKAETPTFDRVAEAGTEFDRTFAQGPYTTFSMPSLFTSRYPSRLTSIDFVDGVEGVLVEGASTIQERFRQAGYTTAGIHTNPLLSELFGFDVGFDYFDDGLGGFSDRLPGKFALLADKIGRLVRRHPYVPADRLTDRAIEWLQSTDDEPFFLWVHYMDVHGPYQSKDDIQYLEKYRSERLWRKAVHSPIEVTESERERLRETYVEEVSFTDREIGRLLDAFEESTGLAESMVAITADHGEEFFEHGSYSHESKLYEELIHVPLAVDPPASHRAIERDRGSLVPLLDVGPTLLQAAGASLDGFEGTSLFESKAADGRDCERPEGEPGDLGATIVSEARLDPVYIGAVRTSDWKYIDDAGDAELYHLGEDPNESSNVLESNPEVATRLEELLDAHRSGYSAETRSTEHLDSDELDGRLRSLGYLE</sequence>
<reference evidence="5" key="1">
    <citation type="submission" date="2016-10" db="EMBL/GenBank/DDBJ databases">
        <authorList>
            <person name="Varghese N."/>
            <person name="Submissions S."/>
        </authorList>
    </citation>
    <scope>NUCLEOTIDE SEQUENCE [LARGE SCALE GENOMIC DNA]</scope>
    <source>
        <strain evidence="5">DC30,IBRC 10041,KCTC 4046</strain>
    </source>
</reference>
<dbReference type="SUPFAM" id="SSF53649">
    <property type="entry name" value="Alkaline phosphatase-like"/>
    <property type="match status" value="1"/>
</dbReference>
<dbReference type="Gene3D" id="3.40.720.10">
    <property type="entry name" value="Alkaline Phosphatase, subunit A"/>
    <property type="match status" value="1"/>
</dbReference>
<evidence type="ECO:0000259" key="3">
    <source>
        <dbReference type="Pfam" id="PF00884"/>
    </source>
</evidence>
<dbReference type="EMBL" id="FNPC01000004">
    <property type="protein sequence ID" value="SDY33021.1"/>
    <property type="molecule type" value="Genomic_DNA"/>
</dbReference>
<evidence type="ECO:0000313" key="5">
    <source>
        <dbReference type="Proteomes" id="UP000199079"/>
    </source>
</evidence>
<organism evidence="4 5">
    <name type="scientific">Halopenitus persicus</name>
    <dbReference type="NCBI Taxonomy" id="1048396"/>
    <lineage>
        <taxon>Archaea</taxon>
        <taxon>Methanobacteriati</taxon>
        <taxon>Methanobacteriota</taxon>
        <taxon>Stenosarchaea group</taxon>
        <taxon>Halobacteria</taxon>
        <taxon>Halobacteriales</taxon>
        <taxon>Haloferacaceae</taxon>
        <taxon>Halopenitus</taxon>
    </lineage>
</organism>
<dbReference type="GO" id="GO:0004065">
    <property type="term" value="F:arylsulfatase activity"/>
    <property type="evidence" value="ECO:0007669"/>
    <property type="project" value="TreeGrafter"/>
</dbReference>
<dbReference type="AlphaFoldDB" id="A0A1H3IZ87"/>
<dbReference type="OrthoDB" id="3164at2157"/>
<accession>A0A1H3IZ87</accession>
<dbReference type="Pfam" id="PF00884">
    <property type="entry name" value="Sulfatase"/>
    <property type="match status" value="1"/>
</dbReference>
<evidence type="ECO:0000313" key="4">
    <source>
        <dbReference type="EMBL" id="SDY33021.1"/>
    </source>
</evidence>
<proteinExistence type="inferred from homology"/>
<dbReference type="PANTHER" id="PTHR42693">
    <property type="entry name" value="ARYLSULFATASE FAMILY MEMBER"/>
    <property type="match status" value="1"/>
</dbReference>
<evidence type="ECO:0000256" key="2">
    <source>
        <dbReference type="SAM" id="MobiDB-lite"/>
    </source>
</evidence>
<dbReference type="CDD" id="cd16148">
    <property type="entry name" value="sulfatase_like"/>
    <property type="match status" value="1"/>
</dbReference>
<feature type="region of interest" description="Disordered" evidence="2">
    <location>
        <begin position="415"/>
        <end position="445"/>
    </location>
</feature>
<dbReference type="PANTHER" id="PTHR42693:SF33">
    <property type="entry name" value="ARYLSULFATASE"/>
    <property type="match status" value="1"/>
</dbReference>
<dbReference type="InterPro" id="IPR000917">
    <property type="entry name" value="Sulfatase_N"/>
</dbReference>
<dbReference type="Proteomes" id="UP000199079">
    <property type="component" value="Unassembled WGS sequence"/>
</dbReference>
<dbReference type="Gene3D" id="3.30.1120.10">
    <property type="match status" value="1"/>
</dbReference>
<dbReference type="InterPro" id="IPR050738">
    <property type="entry name" value="Sulfatase"/>
</dbReference>
<name>A0A1H3IZ87_9EURY</name>
<evidence type="ECO:0000256" key="1">
    <source>
        <dbReference type="ARBA" id="ARBA00008779"/>
    </source>
</evidence>
<keyword evidence="5" id="KW-1185">Reference proteome</keyword>
<feature type="domain" description="Sulfatase N-terminal" evidence="3">
    <location>
        <begin position="5"/>
        <end position="319"/>
    </location>
</feature>
<comment type="similarity">
    <text evidence="1">Belongs to the sulfatase family.</text>
</comment>
<dbReference type="InterPro" id="IPR017850">
    <property type="entry name" value="Alkaline_phosphatase_core_sf"/>
</dbReference>
<dbReference type="RefSeq" id="WP_092732287.1">
    <property type="nucleotide sequence ID" value="NZ_FNPC01000004.1"/>
</dbReference>